<feature type="compositionally biased region" description="Polar residues" evidence="1">
    <location>
        <begin position="206"/>
        <end position="216"/>
    </location>
</feature>
<keyword evidence="2" id="KW-0812">Transmembrane</keyword>
<dbReference type="AlphaFoldDB" id="A0A9P5Q0D0"/>
<comment type="caution">
    <text evidence="3">The sequence shown here is derived from an EMBL/GenBank/DDBJ whole genome shotgun (WGS) entry which is preliminary data.</text>
</comment>
<evidence type="ECO:0000313" key="4">
    <source>
        <dbReference type="Proteomes" id="UP000772434"/>
    </source>
</evidence>
<feature type="transmembrane region" description="Helical" evidence="2">
    <location>
        <begin position="164"/>
        <end position="186"/>
    </location>
</feature>
<dbReference type="OrthoDB" id="3259067at2759"/>
<reference evidence="3" key="1">
    <citation type="submission" date="2020-11" db="EMBL/GenBank/DDBJ databases">
        <authorList>
            <consortium name="DOE Joint Genome Institute"/>
            <person name="Ahrendt S."/>
            <person name="Riley R."/>
            <person name="Andreopoulos W."/>
            <person name="Labutti K."/>
            <person name="Pangilinan J."/>
            <person name="Ruiz-Duenas F.J."/>
            <person name="Barrasa J.M."/>
            <person name="Sanchez-Garcia M."/>
            <person name="Camarero S."/>
            <person name="Miyauchi S."/>
            <person name="Serrano A."/>
            <person name="Linde D."/>
            <person name="Babiker R."/>
            <person name="Drula E."/>
            <person name="Ayuso-Fernandez I."/>
            <person name="Pacheco R."/>
            <person name="Padilla G."/>
            <person name="Ferreira P."/>
            <person name="Barriuso J."/>
            <person name="Kellner H."/>
            <person name="Castanera R."/>
            <person name="Alfaro M."/>
            <person name="Ramirez L."/>
            <person name="Pisabarro A.G."/>
            <person name="Kuo A."/>
            <person name="Tritt A."/>
            <person name="Lipzen A."/>
            <person name="He G."/>
            <person name="Yan M."/>
            <person name="Ng V."/>
            <person name="Cullen D."/>
            <person name="Martin F."/>
            <person name="Rosso M.-N."/>
            <person name="Henrissat B."/>
            <person name="Hibbett D."/>
            <person name="Martinez A.T."/>
            <person name="Grigoriev I.V."/>
        </authorList>
    </citation>
    <scope>NUCLEOTIDE SEQUENCE</scope>
    <source>
        <strain evidence="3">AH 40177</strain>
    </source>
</reference>
<organism evidence="3 4">
    <name type="scientific">Rhodocollybia butyracea</name>
    <dbReference type="NCBI Taxonomy" id="206335"/>
    <lineage>
        <taxon>Eukaryota</taxon>
        <taxon>Fungi</taxon>
        <taxon>Dikarya</taxon>
        <taxon>Basidiomycota</taxon>
        <taxon>Agaricomycotina</taxon>
        <taxon>Agaricomycetes</taxon>
        <taxon>Agaricomycetidae</taxon>
        <taxon>Agaricales</taxon>
        <taxon>Marasmiineae</taxon>
        <taxon>Omphalotaceae</taxon>
        <taxon>Rhodocollybia</taxon>
    </lineage>
</organism>
<sequence>MLGLVAQIWFNVHAMLFKKPVKAQKLLIKIVLFLPYIVFSAITAEALAVNSVPLDSSDIVHTYAMHLPVWSYETRFSKSYKLRGRISAAVVAIILAPAVVIEMSLRRYWAIFRSPDTSPNKRNIMSMMIRIFVFSVFGVVALILSVFFVATIHHGAALNVVVSFLPVVAVLIFGTQTDLLGVWMPWKWKWWRTRRSSDTRFKVSFDSGSTLESPVSTFEEKGLPPLPV</sequence>
<dbReference type="EMBL" id="JADNRY010000029">
    <property type="protein sequence ID" value="KAF9071787.1"/>
    <property type="molecule type" value="Genomic_DNA"/>
</dbReference>
<protein>
    <submittedName>
        <fullName evidence="3">Uncharacterized protein</fullName>
    </submittedName>
</protein>
<feature type="transmembrane region" description="Helical" evidence="2">
    <location>
        <begin position="26"/>
        <end position="48"/>
    </location>
</feature>
<gene>
    <name evidence="3" type="ORF">BDP27DRAFT_1361468</name>
</gene>
<feature type="transmembrane region" description="Helical" evidence="2">
    <location>
        <begin position="86"/>
        <end position="105"/>
    </location>
</feature>
<name>A0A9P5Q0D0_9AGAR</name>
<evidence type="ECO:0000256" key="1">
    <source>
        <dbReference type="SAM" id="MobiDB-lite"/>
    </source>
</evidence>
<keyword evidence="2" id="KW-1133">Transmembrane helix</keyword>
<keyword evidence="2" id="KW-0472">Membrane</keyword>
<accession>A0A9P5Q0D0</accession>
<dbReference type="Proteomes" id="UP000772434">
    <property type="component" value="Unassembled WGS sequence"/>
</dbReference>
<feature type="transmembrane region" description="Helical" evidence="2">
    <location>
        <begin position="131"/>
        <end position="152"/>
    </location>
</feature>
<keyword evidence="4" id="KW-1185">Reference proteome</keyword>
<proteinExistence type="predicted"/>
<evidence type="ECO:0000313" key="3">
    <source>
        <dbReference type="EMBL" id="KAF9071787.1"/>
    </source>
</evidence>
<feature type="region of interest" description="Disordered" evidence="1">
    <location>
        <begin position="206"/>
        <end position="228"/>
    </location>
</feature>
<evidence type="ECO:0000256" key="2">
    <source>
        <dbReference type="SAM" id="Phobius"/>
    </source>
</evidence>